<feature type="region of interest" description="Disordered" evidence="1">
    <location>
        <begin position="109"/>
        <end position="134"/>
    </location>
</feature>
<gene>
    <name evidence="2" type="ORF">BO70DRAFT_393281</name>
</gene>
<feature type="compositionally biased region" description="Basic and acidic residues" evidence="1">
    <location>
        <begin position="110"/>
        <end position="128"/>
    </location>
</feature>
<proteinExistence type="predicted"/>
<sequence>MIRNMKGDDIDGDSTRHLADHHPAGSCEANTDLALGVVEAGVCLRRHRSHPRSHPWHGTEASAVQPACYTEYCPETSNAGFHFKNDVGAVLALDMLIADWKLRHFPSQGRPEEMVNSADDRSSRHHESAPSLDIDNTAGYPSVQEFRHSVTLWLVDRAIGVNGGKEKRPHWPRKVFGFGCR</sequence>
<dbReference type="AlphaFoldDB" id="A0A317WUJ1"/>
<reference evidence="2 3" key="1">
    <citation type="submission" date="2016-12" db="EMBL/GenBank/DDBJ databases">
        <title>The genomes of Aspergillus section Nigri reveals drivers in fungal speciation.</title>
        <authorList>
            <consortium name="DOE Joint Genome Institute"/>
            <person name="Vesth T.C."/>
            <person name="Nybo J."/>
            <person name="Theobald S."/>
            <person name="Brandl J."/>
            <person name="Frisvad J.C."/>
            <person name="Nielsen K.F."/>
            <person name="Lyhne E.K."/>
            <person name="Kogle M.E."/>
            <person name="Kuo A."/>
            <person name="Riley R."/>
            <person name="Clum A."/>
            <person name="Nolan M."/>
            <person name="Lipzen A."/>
            <person name="Salamov A."/>
            <person name="Henrissat B."/>
            <person name="Wiebenga A."/>
            <person name="De Vries R.P."/>
            <person name="Grigoriev I.V."/>
            <person name="Mortensen U.H."/>
            <person name="Andersen M.R."/>
            <person name="Baker S.E."/>
        </authorList>
    </citation>
    <scope>NUCLEOTIDE SEQUENCE [LARGE SCALE GENOMIC DNA]</scope>
    <source>
        <strain evidence="2 3">CBS 117.55</strain>
    </source>
</reference>
<comment type="caution">
    <text evidence="2">The sequence shown here is derived from an EMBL/GenBank/DDBJ whole genome shotgun (WGS) entry which is preliminary data.</text>
</comment>
<evidence type="ECO:0000313" key="2">
    <source>
        <dbReference type="EMBL" id="PWY90093.1"/>
    </source>
</evidence>
<name>A0A317WUJ1_9EURO</name>
<keyword evidence="3" id="KW-1185">Reference proteome</keyword>
<protein>
    <submittedName>
        <fullName evidence="2">Uncharacterized protein</fullName>
    </submittedName>
</protein>
<dbReference type="VEuPathDB" id="FungiDB:BO70DRAFT_393281"/>
<dbReference type="RefSeq" id="XP_025402924.1">
    <property type="nucleotide sequence ID" value="XM_025546352.1"/>
</dbReference>
<feature type="region of interest" description="Disordered" evidence="1">
    <location>
        <begin position="1"/>
        <end position="23"/>
    </location>
</feature>
<dbReference type="Proteomes" id="UP000247233">
    <property type="component" value="Unassembled WGS sequence"/>
</dbReference>
<organism evidence="2 3">
    <name type="scientific">Aspergillus heteromorphus CBS 117.55</name>
    <dbReference type="NCBI Taxonomy" id="1448321"/>
    <lineage>
        <taxon>Eukaryota</taxon>
        <taxon>Fungi</taxon>
        <taxon>Dikarya</taxon>
        <taxon>Ascomycota</taxon>
        <taxon>Pezizomycotina</taxon>
        <taxon>Eurotiomycetes</taxon>
        <taxon>Eurotiomycetidae</taxon>
        <taxon>Eurotiales</taxon>
        <taxon>Aspergillaceae</taxon>
        <taxon>Aspergillus</taxon>
        <taxon>Aspergillus subgen. Circumdati</taxon>
    </lineage>
</organism>
<evidence type="ECO:0000313" key="3">
    <source>
        <dbReference type="Proteomes" id="UP000247233"/>
    </source>
</evidence>
<dbReference type="GeneID" id="37068589"/>
<accession>A0A317WUJ1</accession>
<dbReference type="EMBL" id="MSFL01000003">
    <property type="protein sequence ID" value="PWY90093.1"/>
    <property type="molecule type" value="Genomic_DNA"/>
</dbReference>
<evidence type="ECO:0000256" key="1">
    <source>
        <dbReference type="SAM" id="MobiDB-lite"/>
    </source>
</evidence>